<proteinExistence type="inferred from homology"/>
<organism evidence="15 16">
    <name type="scientific">Silvibacterium dinghuense</name>
    <dbReference type="NCBI Taxonomy" id="1560006"/>
    <lineage>
        <taxon>Bacteria</taxon>
        <taxon>Pseudomonadati</taxon>
        <taxon>Acidobacteriota</taxon>
        <taxon>Terriglobia</taxon>
        <taxon>Terriglobales</taxon>
        <taxon>Acidobacteriaceae</taxon>
        <taxon>Silvibacterium</taxon>
    </lineage>
</organism>
<evidence type="ECO:0000256" key="11">
    <source>
        <dbReference type="ARBA" id="ARBA00023204"/>
    </source>
</evidence>
<evidence type="ECO:0000256" key="2">
    <source>
        <dbReference type="ARBA" id="ARBA00022490"/>
    </source>
</evidence>
<dbReference type="GO" id="GO:0003677">
    <property type="term" value="F:DNA binding"/>
    <property type="evidence" value="ECO:0007669"/>
    <property type="project" value="UniProtKB-KW"/>
</dbReference>
<keyword evidence="11 13" id="KW-0234">DNA repair</keyword>
<evidence type="ECO:0000313" key="16">
    <source>
        <dbReference type="Proteomes" id="UP000290253"/>
    </source>
</evidence>
<comment type="function">
    <text evidence="13">The RuvA-RuvB-RuvC complex processes Holliday junction (HJ) DNA during genetic recombination and DNA repair. Endonuclease that resolves HJ intermediates. Cleaves cruciform DNA by making single-stranded nicks across the HJ at symmetrical positions within the homologous arms, yielding a 5'-phosphate and a 3'-hydroxyl group; requires a central core of homology in the junction. The consensus cleavage sequence is 5'-(A/T)TT(C/G)-3'. Cleavage occurs on the 3'-side of the TT dinucleotide at the point of strand exchange. HJ branch migration catalyzed by RuvA-RuvB allows RuvC to scan DNA until it finds its consensus sequence, where it cleaves and resolves the cruciform DNA.</text>
</comment>
<dbReference type="RefSeq" id="WP_129208194.1">
    <property type="nucleotide sequence ID" value="NZ_BMGU01000003.1"/>
</dbReference>
<dbReference type="HAMAP" id="MF_00034">
    <property type="entry name" value="RuvC"/>
    <property type="match status" value="1"/>
</dbReference>
<comment type="cofactor">
    <cofactor evidence="13">
        <name>Mg(2+)</name>
        <dbReference type="ChEBI" id="CHEBI:18420"/>
    </cofactor>
    <text evidence="13">Binds 2 Mg(2+) ion per subunit.</text>
</comment>
<feature type="active site" evidence="13">
    <location>
        <position position="7"/>
    </location>
</feature>
<dbReference type="PROSITE" id="PS01321">
    <property type="entry name" value="RUVC"/>
    <property type="match status" value="1"/>
</dbReference>
<dbReference type="GO" id="GO:0006310">
    <property type="term" value="P:DNA recombination"/>
    <property type="evidence" value="ECO:0007669"/>
    <property type="project" value="UniProtKB-UniRule"/>
</dbReference>
<evidence type="ECO:0000313" key="15">
    <source>
        <dbReference type="EMBL" id="RXS95025.1"/>
    </source>
</evidence>
<reference evidence="15 16" key="1">
    <citation type="journal article" date="2016" name="Int. J. Syst. Evol. Microbiol.">
        <title>Acidipila dinghuensis sp. nov., an acidobacterium isolated from forest soil.</title>
        <authorList>
            <person name="Jiang Y.W."/>
            <person name="Wang J."/>
            <person name="Chen M.H."/>
            <person name="Lv Y.Y."/>
            <person name="Qiu L.H."/>
        </authorList>
    </citation>
    <scope>NUCLEOTIDE SEQUENCE [LARGE SCALE GENOMIC DNA]</scope>
    <source>
        <strain evidence="15 16">DHOF10</strain>
    </source>
</reference>
<comment type="similarity">
    <text evidence="1 13">Belongs to the RuvC family.</text>
</comment>
<evidence type="ECO:0000256" key="5">
    <source>
        <dbReference type="ARBA" id="ARBA00022759"/>
    </source>
</evidence>
<evidence type="ECO:0000256" key="10">
    <source>
        <dbReference type="ARBA" id="ARBA00023172"/>
    </source>
</evidence>
<comment type="catalytic activity">
    <reaction evidence="12 13">
        <text>Endonucleolytic cleavage at a junction such as a reciprocal single-stranded crossover between two homologous DNA duplexes (Holliday junction).</text>
        <dbReference type="EC" id="3.1.21.10"/>
    </reaction>
</comment>
<evidence type="ECO:0000256" key="6">
    <source>
        <dbReference type="ARBA" id="ARBA00022763"/>
    </source>
</evidence>
<dbReference type="NCBIfam" id="TIGR00228">
    <property type="entry name" value="ruvC"/>
    <property type="match status" value="1"/>
</dbReference>
<dbReference type="PANTHER" id="PTHR30194:SF3">
    <property type="entry name" value="CROSSOVER JUNCTION ENDODEOXYRIBONUCLEASE RUVC"/>
    <property type="match status" value="1"/>
</dbReference>
<dbReference type="InterPro" id="IPR020563">
    <property type="entry name" value="X-over_junc_endoDNase_Mg_BS"/>
</dbReference>
<dbReference type="GO" id="GO:0006281">
    <property type="term" value="P:DNA repair"/>
    <property type="evidence" value="ECO:0007669"/>
    <property type="project" value="UniProtKB-UniRule"/>
</dbReference>
<dbReference type="GO" id="GO:0008821">
    <property type="term" value="F:crossover junction DNA endonuclease activity"/>
    <property type="evidence" value="ECO:0007669"/>
    <property type="project" value="UniProtKB-UniRule"/>
</dbReference>
<dbReference type="GO" id="GO:0005737">
    <property type="term" value="C:cytoplasm"/>
    <property type="evidence" value="ECO:0007669"/>
    <property type="project" value="UniProtKB-SubCell"/>
</dbReference>
<dbReference type="InterPro" id="IPR002176">
    <property type="entry name" value="X-over_junc_endoDNase_RuvC"/>
</dbReference>
<keyword evidence="7 13" id="KW-0378">Hydrolase</keyword>
<dbReference type="CDD" id="cd16962">
    <property type="entry name" value="RuvC"/>
    <property type="match status" value="1"/>
</dbReference>
<keyword evidence="6 13" id="KW-0227">DNA damage</keyword>
<keyword evidence="2 13" id="KW-0963">Cytoplasm</keyword>
<dbReference type="InterPro" id="IPR012337">
    <property type="entry name" value="RNaseH-like_sf"/>
</dbReference>
<evidence type="ECO:0000256" key="14">
    <source>
        <dbReference type="NCBIfam" id="TIGR00228"/>
    </source>
</evidence>
<feature type="active site" evidence="13">
    <location>
        <position position="144"/>
    </location>
</feature>
<dbReference type="SUPFAM" id="SSF53098">
    <property type="entry name" value="Ribonuclease H-like"/>
    <property type="match status" value="1"/>
</dbReference>
<dbReference type="NCBIfam" id="NF000711">
    <property type="entry name" value="PRK00039.2-1"/>
    <property type="match status" value="1"/>
</dbReference>
<evidence type="ECO:0000256" key="9">
    <source>
        <dbReference type="ARBA" id="ARBA00023125"/>
    </source>
</evidence>
<dbReference type="Proteomes" id="UP000290253">
    <property type="component" value="Unassembled WGS sequence"/>
</dbReference>
<dbReference type="Gene3D" id="3.30.420.10">
    <property type="entry name" value="Ribonuclease H-like superfamily/Ribonuclease H"/>
    <property type="match status" value="1"/>
</dbReference>
<evidence type="ECO:0000256" key="1">
    <source>
        <dbReference type="ARBA" id="ARBA00009518"/>
    </source>
</evidence>
<evidence type="ECO:0000256" key="8">
    <source>
        <dbReference type="ARBA" id="ARBA00022842"/>
    </source>
</evidence>
<keyword evidence="3 13" id="KW-0540">Nuclease</keyword>
<evidence type="ECO:0000256" key="4">
    <source>
        <dbReference type="ARBA" id="ARBA00022723"/>
    </source>
</evidence>
<evidence type="ECO:0000256" key="12">
    <source>
        <dbReference type="ARBA" id="ARBA00029354"/>
    </source>
</evidence>
<evidence type="ECO:0000256" key="7">
    <source>
        <dbReference type="ARBA" id="ARBA00022801"/>
    </source>
</evidence>
<feature type="binding site" evidence="13">
    <location>
        <position position="144"/>
    </location>
    <ligand>
        <name>Mg(2+)</name>
        <dbReference type="ChEBI" id="CHEBI:18420"/>
        <label>1</label>
    </ligand>
</feature>
<protein>
    <recommendedName>
        <fullName evidence="13 14">Crossover junction endodeoxyribonuclease RuvC</fullName>
        <ecNumber evidence="13 14">3.1.21.10</ecNumber>
    </recommendedName>
    <alternativeName>
        <fullName evidence="13">Holliday junction nuclease RuvC</fullName>
    </alternativeName>
    <alternativeName>
        <fullName evidence="13">Holliday junction resolvase RuvC</fullName>
    </alternativeName>
</protein>
<keyword evidence="9 13" id="KW-0238">DNA-binding</keyword>
<keyword evidence="16" id="KW-1185">Reference proteome</keyword>
<dbReference type="GO" id="GO:0048476">
    <property type="term" value="C:Holliday junction resolvase complex"/>
    <property type="evidence" value="ECO:0007669"/>
    <property type="project" value="UniProtKB-UniRule"/>
</dbReference>
<gene>
    <name evidence="13 15" type="primary">ruvC</name>
    <name evidence="15" type="ORF">ESZ00_10375</name>
</gene>
<comment type="caution">
    <text evidence="15">The sequence shown here is derived from an EMBL/GenBank/DDBJ whole genome shotgun (WGS) entry which is preliminary data.</text>
</comment>
<dbReference type="InterPro" id="IPR036397">
    <property type="entry name" value="RNaseH_sf"/>
</dbReference>
<evidence type="ECO:0000256" key="13">
    <source>
        <dbReference type="HAMAP-Rule" id="MF_00034"/>
    </source>
</evidence>
<keyword evidence="4 13" id="KW-0479">Metal-binding</keyword>
<sequence>MRVFGIDCGTECTGYGVVEWNDAARNPELQWRDAGGIRLSKKDTTPQRLAQVYAELCALIALHQPDIVAIEEVFYSVNAKSALKLGQVRGVALLAAATAGLPVAEYAPLKIKSTVTGYGLAQKEQVQFMVARLLRLDVVPEPADAADALAIAICHIHHAQTLEAVRR</sequence>
<keyword evidence="5 13" id="KW-0255">Endonuclease</keyword>
<dbReference type="PANTHER" id="PTHR30194">
    <property type="entry name" value="CROSSOVER JUNCTION ENDODEOXYRIBONUCLEASE RUVC"/>
    <property type="match status" value="1"/>
</dbReference>
<keyword evidence="10 13" id="KW-0233">DNA recombination</keyword>
<dbReference type="PRINTS" id="PR00696">
    <property type="entry name" value="RSOLVASERUVC"/>
</dbReference>
<keyword evidence="8 13" id="KW-0460">Magnesium</keyword>
<dbReference type="AlphaFoldDB" id="A0A4Q1SD88"/>
<dbReference type="Pfam" id="PF02075">
    <property type="entry name" value="RuvC"/>
    <property type="match status" value="1"/>
</dbReference>
<evidence type="ECO:0000256" key="3">
    <source>
        <dbReference type="ARBA" id="ARBA00022722"/>
    </source>
</evidence>
<name>A0A4Q1SD88_9BACT</name>
<feature type="active site" evidence="13">
    <location>
        <position position="71"/>
    </location>
</feature>
<dbReference type="FunFam" id="3.30.420.10:FF:000002">
    <property type="entry name" value="Crossover junction endodeoxyribonuclease RuvC"/>
    <property type="match status" value="1"/>
</dbReference>
<dbReference type="EC" id="3.1.21.10" evidence="13 14"/>
<feature type="binding site" evidence="13">
    <location>
        <position position="7"/>
    </location>
    <ligand>
        <name>Mg(2+)</name>
        <dbReference type="ChEBI" id="CHEBI:18420"/>
        <label>1</label>
    </ligand>
</feature>
<comment type="subunit">
    <text evidence="13">Homodimer which binds Holliday junction (HJ) DNA. The HJ becomes 2-fold symmetrical on binding to RuvC with unstacked arms; it has a different conformation from HJ DNA in complex with RuvA. In the full resolvosome a probable DNA-RuvA(4)-RuvB(12)-RuvC(2) complex forms which resolves the HJ.</text>
</comment>
<comment type="subcellular location">
    <subcellularLocation>
        <location evidence="13">Cytoplasm</location>
    </subcellularLocation>
</comment>
<dbReference type="OrthoDB" id="9805499at2"/>
<dbReference type="EMBL" id="SDMK01000002">
    <property type="protein sequence ID" value="RXS95025.1"/>
    <property type="molecule type" value="Genomic_DNA"/>
</dbReference>
<feature type="binding site" evidence="13">
    <location>
        <position position="71"/>
    </location>
    <ligand>
        <name>Mg(2+)</name>
        <dbReference type="ChEBI" id="CHEBI:18420"/>
        <label>2</label>
    </ligand>
</feature>
<dbReference type="GO" id="GO:0000287">
    <property type="term" value="F:magnesium ion binding"/>
    <property type="evidence" value="ECO:0007669"/>
    <property type="project" value="UniProtKB-UniRule"/>
</dbReference>
<accession>A0A4Q1SD88</accession>